<feature type="domain" description="Helicase ATP-binding" evidence="4">
    <location>
        <begin position="405"/>
        <end position="585"/>
    </location>
</feature>
<feature type="compositionally biased region" description="Polar residues" evidence="3">
    <location>
        <begin position="290"/>
        <end position="300"/>
    </location>
</feature>
<evidence type="ECO:0000256" key="3">
    <source>
        <dbReference type="SAM" id="MobiDB-lite"/>
    </source>
</evidence>
<feature type="domain" description="Helicase C-terminal" evidence="5">
    <location>
        <begin position="619"/>
        <end position="778"/>
    </location>
</feature>
<name>A0ABP0UNW9_9BRYO</name>
<accession>A0ABP0UNW9</accession>
<feature type="region of interest" description="Disordered" evidence="3">
    <location>
        <begin position="279"/>
        <end position="307"/>
    </location>
</feature>
<evidence type="ECO:0000313" key="7">
    <source>
        <dbReference type="Proteomes" id="UP001497512"/>
    </source>
</evidence>
<dbReference type="CDD" id="cd17923">
    <property type="entry name" value="DEXHc_Hrq1-like"/>
    <property type="match status" value="1"/>
</dbReference>
<dbReference type="SMART" id="SM00487">
    <property type="entry name" value="DEXDc"/>
    <property type="match status" value="1"/>
</dbReference>
<reference evidence="6" key="1">
    <citation type="submission" date="2024-02" db="EMBL/GenBank/DDBJ databases">
        <authorList>
            <consortium name="ELIXIR-Norway"/>
            <consortium name="Elixir Norway"/>
        </authorList>
    </citation>
    <scope>NUCLEOTIDE SEQUENCE</scope>
</reference>
<proteinExistence type="predicted"/>
<dbReference type="InterPro" id="IPR011545">
    <property type="entry name" value="DEAD/DEAH_box_helicase_dom"/>
</dbReference>
<dbReference type="Pfam" id="PF00271">
    <property type="entry name" value="Helicase_C"/>
    <property type="match status" value="1"/>
</dbReference>
<dbReference type="Pfam" id="PF09369">
    <property type="entry name" value="MZB"/>
    <property type="match status" value="1"/>
</dbReference>
<dbReference type="Pfam" id="PF22982">
    <property type="entry name" value="WHD_HRQ1"/>
    <property type="match status" value="1"/>
</dbReference>
<dbReference type="InterPro" id="IPR001650">
    <property type="entry name" value="Helicase_C-like"/>
</dbReference>
<dbReference type="InterPro" id="IPR027417">
    <property type="entry name" value="P-loop_NTPase"/>
</dbReference>
<keyword evidence="7" id="KW-1185">Reference proteome</keyword>
<evidence type="ECO:0008006" key="8">
    <source>
        <dbReference type="Google" id="ProtNLM"/>
    </source>
</evidence>
<keyword evidence="2" id="KW-0067">ATP-binding</keyword>
<evidence type="ECO:0000313" key="6">
    <source>
        <dbReference type="EMBL" id="CAK9226364.1"/>
    </source>
</evidence>
<dbReference type="PANTHER" id="PTHR47957">
    <property type="entry name" value="ATP-DEPENDENT HELICASE HRQ1"/>
    <property type="match status" value="1"/>
</dbReference>
<sequence length="1192" mass="131851">MKKGALLVVEVPSEDDDDDFAPTPSRASQTSAERKRKKKASSSAGHHKSEMGKDACKTPVMKRSPYFSNPGGSGGGSGSPASVEQRGVMAVKQKGVPVVAAAALYRASSQLRMRDVSKTELDEKKVPIATTPTPCKDGSDAALGISKTDFPPNYWLDSLDDEEIDALFPEASVPTTKSNMGFDLQRWEGVKAEKLGTEKNYGNPPGSNDFRTRVEEVTDKAKALRASSYGNGRYEEVKSSPMFLGGEMRLSKTEEEGGVAAVTTEACLNNKKLGAYDFSGRDEQEDPDSLSESPVMTFQSPMHKPCDKTKIQSMKSTKFAFNDDEDMELDLFTTAKSGPQLSVDLMAALLKLKSTATKEQICHIEVVAARSAKFAECDYKLPPKLQKAISDRGINQLYSHQAEAINTIFNGSSIVAATPTASGKSMTYIVPVLDALIKMPKSRALFIFPMKALARDQLKTLSEMAKQVNVGSYCYCYDGDTKMEDRAGIRKTGKIIVTNPDMLHSGILPNHKLWEKFFSNLKFVVLDEAHTYRGVFGSHVGCILRRLLRIARHYGSEPMFICCSATIGNPKEHVKRLTTVDMEVISGTGAPTGEKHVVCWLPPLNKEKQQRNTYREAAKIVSVLIQANLQILVFVEARKLAEIVCHLIRVKLIKSHQQDLVEKVDCYRAGYSKEERIILERRLQHGDLRALVTTRALELGIDVGELDATVHVGLPNTVCSLWQQAGRAGRRQGRSLAVIVAQGRPLDVFYMQNPQKLFERDVEHAFCNPCNPHLLRLQLPCAARELPLSDEDQDYFGDAFERLRYDLSTEGILQFKQGPRGQQLYSYRYDDNPASDFSIRGTSSNCFQLLTETNTLIEEVDEKMALRMLYEGAIYPHIRDTYRIVKLDIAKKQAVGKLSDVHHITEVKEKTCLVILEYFSSQKTAATRAHLGRLKVKLQVLGYDEIDMVKSRVEKTVMLDYPPSEFDTVGLWWDIPADVMQKLNNLAYDALVVLRRVVLSLLPSMTMSDPTDTAGLEVLIHEQTQLPQIFIFDAYPGGIGISEQAFKDIAEAWKRALCVLHSCSCSFGCPSCTQTVHNNTMANASNSSKHAAITLIEALLGIHQTHVITPSPPNASLVSSNGKNLEAQPIQHREVQIVKASNPVKKLGAAAGLAEEKDICTVRSFASPKAFGIRAKTGTHNLDSKPDIIDLC</sequence>
<dbReference type="PROSITE" id="PS51192">
    <property type="entry name" value="HELICASE_ATP_BIND_1"/>
    <property type="match status" value="1"/>
</dbReference>
<dbReference type="InterPro" id="IPR018973">
    <property type="entry name" value="MZB"/>
</dbReference>
<feature type="region of interest" description="Disordered" evidence="3">
    <location>
        <begin position="123"/>
        <end position="143"/>
    </location>
</feature>
<dbReference type="InterPro" id="IPR014001">
    <property type="entry name" value="Helicase_ATP-bd"/>
</dbReference>
<evidence type="ECO:0000256" key="2">
    <source>
        <dbReference type="ARBA" id="ARBA00022840"/>
    </source>
</evidence>
<dbReference type="Proteomes" id="UP001497512">
    <property type="component" value="Chromosome 5"/>
</dbReference>
<keyword evidence="1" id="KW-0547">Nucleotide-binding</keyword>
<dbReference type="SUPFAM" id="SSF52540">
    <property type="entry name" value="P-loop containing nucleoside triphosphate hydrolases"/>
    <property type="match status" value="1"/>
</dbReference>
<evidence type="ECO:0000256" key="1">
    <source>
        <dbReference type="ARBA" id="ARBA00022741"/>
    </source>
</evidence>
<dbReference type="Pfam" id="PF00270">
    <property type="entry name" value="DEAD"/>
    <property type="match status" value="1"/>
</dbReference>
<gene>
    <name evidence="6" type="ORF">CSSPTR1EN2_LOCUS18202</name>
</gene>
<dbReference type="InterPro" id="IPR055227">
    <property type="entry name" value="HRQ1_WHD"/>
</dbReference>
<dbReference type="CDD" id="cd18797">
    <property type="entry name" value="SF2_C_Hrq"/>
    <property type="match status" value="1"/>
</dbReference>
<protein>
    <recommendedName>
        <fullName evidence="8">DEAD/DEAH box helicase</fullName>
    </recommendedName>
</protein>
<dbReference type="EMBL" id="OZ019897">
    <property type="protein sequence ID" value="CAK9226364.1"/>
    <property type="molecule type" value="Genomic_DNA"/>
</dbReference>
<dbReference type="SMART" id="SM00490">
    <property type="entry name" value="HELICc"/>
    <property type="match status" value="1"/>
</dbReference>
<evidence type="ECO:0000259" key="5">
    <source>
        <dbReference type="PROSITE" id="PS51194"/>
    </source>
</evidence>
<evidence type="ECO:0000259" key="4">
    <source>
        <dbReference type="PROSITE" id="PS51192"/>
    </source>
</evidence>
<dbReference type="Gene3D" id="3.40.50.300">
    <property type="entry name" value="P-loop containing nucleotide triphosphate hydrolases"/>
    <property type="match status" value="2"/>
</dbReference>
<dbReference type="PANTHER" id="PTHR47957:SF4">
    <property type="entry name" value="ATP-DEPENDENT HELICASE"/>
    <property type="match status" value="1"/>
</dbReference>
<feature type="compositionally biased region" description="Basic and acidic residues" evidence="3">
    <location>
        <begin position="47"/>
        <end position="56"/>
    </location>
</feature>
<organism evidence="6 7">
    <name type="scientific">Sphagnum troendelagicum</name>
    <dbReference type="NCBI Taxonomy" id="128251"/>
    <lineage>
        <taxon>Eukaryota</taxon>
        <taxon>Viridiplantae</taxon>
        <taxon>Streptophyta</taxon>
        <taxon>Embryophyta</taxon>
        <taxon>Bryophyta</taxon>
        <taxon>Sphagnophytina</taxon>
        <taxon>Sphagnopsida</taxon>
        <taxon>Sphagnales</taxon>
        <taxon>Sphagnaceae</taxon>
        <taxon>Sphagnum</taxon>
    </lineage>
</organism>
<dbReference type="PROSITE" id="PS51194">
    <property type="entry name" value="HELICASE_CTER"/>
    <property type="match status" value="1"/>
</dbReference>
<feature type="region of interest" description="Disordered" evidence="3">
    <location>
        <begin position="1"/>
        <end position="84"/>
    </location>
</feature>